<sequence>MEGMEERDEVSCVGLRYTEEVITELNKHLTASMAEFYYPAGDKAIVCDQCGAQFQTEESLESHRKIHTGCSTM</sequence>
<dbReference type="AlphaFoldDB" id="A0A4Z2IMV0"/>
<dbReference type="InterPro" id="IPR013087">
    <property type="entry name" value="Znf_C2H2_type"/>
</dbReference>
<comment type="caution">
    <text evidence="6">The sequence shown here is derived from an EMBL/GenBank/DDBJ whole genome shotgun (WGS) entry which is preliminary data.</text>
</comment>
<evidence type="ECO:0000256" key="3">
    <source>
        <dbReference type="ARBA" id="ARBA00022833"/>
    </source>
</evidence>
<dbReference type="Gene3D" id="3.30.160.60">
    <property type="entry name" value="Classic Zinc Finger"/>
    <property type="match status" value="1"/>
</dbReference>
<dbReference type="SUPFAM" id="SSF57667">
    <property type="entry name" value="beta-beta-alpha zinc fingers"/>
    <property type="match status" value="1"/>
</dbReference>
<evidence type="ECO:0000256" key="4">
    <source>
        <dbReference type="PROSITE-ProRule" id="PRU00042"/>
    </source>
</evidence>
<keyword evidence="7" id="KW-1185">Reference proteome</keyword>
<dbReference type="GO" id="GO:0008270">
    <property type="term" value="F:zinc ion binding"/>
    <property type="evidence" value="ECO:0007669"/>
    <property type="project" value="UniProtKB-KW"/>
</dbReference>
<evidence type="ECO:0000259" key="5">
    <source>
        <dbReference type="PROSITE" id="PS50157"/>
    </source>
</evidence>
<dbReference type="FunFam" id="3.30.160.60:FF:000446">
    <property type="entry name" value="Zinc finger protein"/>
    <property type="match status" value="1"/>
</dbReference>
<dbReference type="EMBL" id="SRLO01000067">
    <property type="protein sequence ID" value="TNN79185.1"/>
    <property type="molecule type" value="Genomic_DNA"/>
</dbReference>
<name>A0A4Z2IMV0_9TELE</name>
<dbReference type="InterPro" id="IPR036236">
    <property type="entry name" value="Znf_C2H2_sf"/>
</dbReference>
<reference evidence="6 7" key="1">
    <citation type="submission" date="2019-03" db="EMBL/GenBank/DDBJ databases">
        <title>First draft genome of Liparis tanakae, snailfish: a comprehensive survey of snailfish specific genes.</title>
        <authorList>
            <person name="Kim W."/>
            <person name="Song I."/>
            <person name="Jeong J.-H."/>
            <person name="Kim D."/>
            <person name="Kim S."/>
            <person name="Ryu S."/>
            <person name="Song J.Y."/>
            <person name="Lee S.K."/>
        </authorList>
    </citation>
    <scope>NUCLEOTIDE SEQUENCE [LARGE SCALE GENOMIC DNA]</scope>
    <source>
        <tissue evidence="6">Muscle</tissue>
    </source>
</reference>
<dbReference type="PROSITE" id="PS50157">
    <property type="entry name" value="ZINC_FINGER_C2H2_2"/>
    <property type="match status" value="1"/>
</dbReference>
<dbReference type="Pfam" id="PF13912">
    <property type="entry name" value="zf-C2H2_6"/>
    <property type="match status" value="1"/>
</dbReference>
<dbReference type="SMART" id="SM00355">
    <property type="entry name" value="ZnF_C2H2"/>
    <property type="match status" value="1"/>
</dbReference>
<protein>
    <submittedName>
        <fullName evidence="6">Zinc finger and BTB domain-containing protein 16-A</fullName>
    </submittedName>
</protein>
<accession>A0A4Z2IMV0</accession>
<evidence type="ECO:0000313" key="6">
    <source>
        <dbReference type="EMBL" id="TNN79185.1"/>
    </source>
</evidence>
<keyword evidence="1" id="KW-0479">Metal-binding</keyword>
<gene>
    <name evidence="6" type="primary">zbtb16a_1</name>
    <name evidence="6" type="ORF">EYF80_010633</name>
</gene>
<dbReference type="OrthoDB" id="8956663at2759"/>
<proteinExistence type="predicted"/>
<evidence type="ECO:0000313" key="7">
    <source>
        <dbReference type="Proteomes" id="UP000314294"/>
    </source>
</evidence>
<dbReference type="Proteomes" id="UP000314294">
    <property type="component" value="Unassembled WGS sequence"/>
</dbReference>
<dbReference type="PROSITE" id="PS00028">
    <property type="entry name" value="ZINC_FINGER_C2H2_1"/>
    <property type="match status" value="1"/>
</dbReference>
<keyword evidence="3" id="KW-0862">Zinc</keyword>
<keyword evidence="2 4" id="KW-0863">Zinc-finger</keyword>
<feature type="domain" description="C2H2-type" evidence="5">
    <location>
        <begin position="45"/>
        <end position="72"/>
    </location>
</feature>
<evidence type="ECO:0000256" key="2">
    <source>
        <dbReference type="ARBA" id="ARBA00022771"/>
    </source>
</evidence>
<evidence type="ECO:0000256" key="1">
    <source>
        <dbReference type="ARBA" id="ARBA00022723"/>
    </source>
</evidence>
<organism evidence="6 7">
    <name type="scientific">Liparis tanakae</name>
    <name type="common">Tanaka's snailfish</name>
    <dbReference type="NCBI Taxonomy" id="230148"/>
    <lineage>
        <taxon>Eukaryota</taxon>
        <taxon>Metazoa</taxon>
        <taxon>Chordata</taxon>
        <taxon>Craniata</taxon>
        <taxon>Vertebrata</taxon>
        <taxon>Euteleostomi</taxon>
        <taxon>Actinopterygii</taxon>
        <taxon>Neopterygii</taxon>
        <taxon>Teleostei</taxon>
        <taxon>Neoteleostei</taxon>
        <taxon>Acanthomorphata</taxon>
        <taxon>Eupercaria</taxon>
        <taxon>Perciformes</taxon>
        <taxon>Cottioidei</taxon>
        <taxon>Cottales</taxon>
        <taxon>Liparidae</taxon>
        <taxon>Liparis</taxon>
    </lineage>
</organism>